<gene>
    <name evidence="1" type="ORF">DFQ50_101413</name>
</gene>
<comment type="caution">
    <text evidence="1">The sequence shown here is derived from an EMBL/GenBank/DDBJ whole genome shotgun (WGS) entry which is preliminary data.</text>
</comment>
<dbReference type="Gene3D" id="3.90.1720.10">
    <property type="entry name" value="endopeptidase domain like (from Nostoc punctiforme)"/>
    <property type="match status" value="1"/>
</dbReference>
<sequence>MAWDKHKAVEYARIYAGNSSQKRCAHFVSEAIRHGGAHIHNTPHAKDMASNLYAAGFRPVFGEPREGDIAVIQPIAGHPSGHACIYDGHGTWYSDFKQHGMYPGAAWRNAKPAYQLYRQD</sequence>
<evidence type="ECO:0008006" key="3">
    <source>
        <dbReference type="Google" id="ProtNLM"/>
    </source>
</evidence>
<evidence type="ECO:0000313" key="2">
    <source>
        <dbReference type="Proteomes" id="UP000253201"/>
    </source>
</evidence>
<reference evidence="1 2" key="1">
    <citation type="submission" date="2018-06" db="EMBL/GenBank/DDBJ databases">
        <title>Genomic Encyclopedia of Type Strains, Phase IV (KMG-IV): sequencing the most valuable type-strain genomes for metagenomic binning, comparative biology and taxonomic classification.</title>
        <authorList>
            <person name="Goeker M."/>
        </authorList>
    </citation>
    <scope>NUCLEOTIDE SEQUENCE [LARGE SCALE GENOMIC DNA]</scope>
    <source>
        <strain evidence="1 2">DSM 27453</strain>
    </source>
</reference>
<dbReference type="EMBL" id="QNRL01000001">
    <property type="protein sequence ID" value="RBP14938.1"/>
    <property type="molecule type" value="Genomic_DNA"/>
</dbReference>
<protein>
    <recommendedName>
        <fullName evidence="3">CHAP domain-containing protein</fullName>
    </recommendedName>
</protein>
<dbReference type="RefSeq" id="WP_113856998.1">
    <property type="nucleotide sequence ID" value="NZ_CP174503.1"/>
</dbReference>
<proteinExistence type="predicted"/>
<organism evidence="1 2">
    <name type="scientific">Pseudocitrobacter faecalis</name>
    <dbReference type="NCBI Taxonomy" id="1398493"/>
    <lineage>
        <taxon>Bacteria</taxon>
        <taxon>Pseudomonadati</taxon>
        <taxon>Pseudomonadota</taxon>
        <taxon>Gammaproteobacteria</taxon>
        <taxon>Enterobacterales</taxon>
        <taxon>Enterobacteriaceae</taxon>
        <taxon>Pseudocitrobacter</taxon>
    </lineage>
</organism>
<dbReference type="Proteomes" id="UP000253201">
    <property type="component" value="Unassembled WGS sequence"/>
</dbReference>
<name>A0ABX9G4N8_9ENTR</name>
<keyword evidence="2" id="KW-1185">Reference proteome</keyword>
<evidence type="ECO:0000313" key="1">
    <source>
        <dbReference type="EMBL" id="RBP14938.1"/>
    </source>
</evidence>
<accession>A0ABX9G4N8</accession>